<dbReference type="EMBL" id="CADEAL010004297">
    <property type="protein sequence ID" value="CAB1456432.1"/>
    <property type="molecule type" value="Genomic_DNA"/>
</dbReference>
<dbReference type="AlphaFoldDB" id="A0A9N7VWE1"/>
<reference evidence="2" key="1">
    <citation type="submission" date="2020-03" db="EMBL/GenBank/DDBJ databases">
        <authorList>
            <person name="Weist P."/>
        </authorList>
    </citation>
    <scope>NUCLEOTIDE SEQUENCE</scope>
</reference>
<comment type="caution">
    <text evidence="2">The sequence shown here is derived from an EMBL/GenBank/DDBJ whole genome shotgun (WGS) entry which is preliminary data.</text>
</comment>
<feature type="region of interest" description="Disordered" evidence="1">
    <location>
        <begin position="1"/>
        <end position="32"/>
    </location>
</feature>
<evidence type="ECO:0000313" key="2">
    <source>
        <dbReference type="EMBL" id="CAB1456432.1"/>
    </source>
</evidence>
<keyword evidence="3" id="KW-1185">Reference proteome</keyword>
<evidence type="ECO:0000256" key="1">
    <source>
        <dbReference type="SAM" id="MobiDB-lite"/>
    </source>
</evidence>
<organism evidence="2 3">
    <name type="scientific">Pleuronectes platessa</name>
    <name type="common">European plaice</name>
    <dbReference type="NCBI Taxonomy" id="8262"/>
    <lineage>
        <taxon>Eukaryota</taxon>
        <taxon>Metazoa</taxon>
        <taxon>Chordata</taxon>
        <taxon>Craniata</taxon>
        <taxon>Vertebrata</taxon>
        <taxon>Euteleostomi</taxon>
        <taxon>Actinopterygii</taxon>
        <taxon>Neopterygii</taxon>
        <taxon>Teleostei</taxon>
        <taxon>Neoteleostei</taxon>
        <taxon>Acanthomorphata</taxon>
        <taxon>Carangaria</taxon>
        <taxon>Pleuronectiformes</taxon>
        <taxon>Pleuronectoidei</taxon>
        <taxon>Pleuronectidae</taxon>
        <taxon>Pleuronectes</taxon>
    </lineage>
</organism>
<name>A0A9N7VWE1_PLEPL</name>
<gene>
    <name evidence="2" type="ORF">PLEPLA_LOCUS44216</name>
</gene>
<proteinExistence type="predicted"/>
<feature type="compositionally biased region" description="Pro residues" evidence="1">
    <location>
        <begin position="73"/>
        <end position="87"/>
    </location>
</feature>
<evidence type="ECO:0000313" key="3">
    <source>
        <dbReference type="Proteomes" id="UP001153269"/>
    </source>
</evidence>
<accession>A0A9N7VWE1</accession>
<sequence>MENMLIPISASSSPEREEETLPEPVGPFQTQRGGEVPLQARLGTCSPALDPNQQLLRRMLTSGEEPLLMVSQSPPPPPPPSLPPPSTSPAARRGSGNVRSD</sequence>
<protein>
    <submittedName>
        <fullName evidence="2">Uncharacterized protein</fullName>
    </submittedName>
</protein>
<feature type="region of interest" description="Disordered" evidence="1">
    <location>
        <begin position="60"/>
        <end position="101"/>
    </location>
</feature>
<dbReference type="Proteomes" id="UP001153269">
    <property type="component" value="Unassembled WGS sequence"/>
</dbReference>